<dbReference type="Proteomes" id="UP000620133">
    <property type="component" value="Chromosome"/>
</dbReference>
<organism evidence="1 2">
    <name type="scientific">Mariniplasma anaerobium</name>
    <dbReference type="NCBI Taxonomy" id="2735436"/>
    <lineage>
        <taxon>Bacteria</taxon>
        <taxon>Bacillati</taxon>
        <taxon>Mycoplasmatota</taxon>
        <taxon>Mollicutes</taxon>
        <taxon>Acholeplasmatales</taxon>
        <taxon>Acholeplasmataceae</taxon>
        <taxon>Mariniplasma</taxon>
    </lineage>
</organism>
<proteinExistence type="predicted"/>
<evidence type="ECO:0000313" key="2">
    <source>
        <dbReference type="Proteomes" id="UP000620133"/>
    </source>
</evidence>
<reference evidence="1" key="1">
    <citation type="submission" date="2021-01" db="EMBL/GenBank/DDBJ databases">
        <title>Draft genome sequence of Acholeplasmataceae bacterium strain Mahy22.</title>
        <authorList>
            <person name="Watanabe M."/>
            <person name="Kojima H."/>
            <person name="Fukui M."/>
        </authorList>
    </citation>
    <scope>NUCLEOTIDE SEQUENCE</scope>
    <source>
        <strain evidence="1">Mahy22</strain>
    </source>
</reference>
<accession>A0A7U9XVU3</accession>
<protein>
    <submittedName>
        <fullName evidence="1">Uncharacterized protein</fullName>
    </submittedName>
</protein>
<keyword evidence="2" id="KW-1185">Reference proteome</keyword>
<dbReference type="KEGG" id="manr:MPAN_016380"/>
<evidence type="ECO:0000313" key="1">
    <source>
        <dbReference type="EMBL" id="BCR36745.1"/>
    </source>
</evidence>
<dbReference type="EMBL" id="AP024412">
    <property type="protein sequence ID" value="BCR36745.1"/>
    <property type="molecule type" value="Genomic_DNA"/>
</dbReference>
<dbReference type="RefSeq" id="WP_176239390.1">
    <property type="nucleotide sequence ID" value="NZ_AP024412.1"/>
</dbReference>
<name>A0A7U9XVU3_9MOLU</name>
<gene>
    <name evidence="1" type="ORF">MPAN_016380</name>
</gene>
<dbReference type="AlphaFoldDB" id="A0A7U9XVU3"/>
<sequence>MVRKIATPVLFILFGILIYFLESSVINLPVDSDGVSHNGVNLFNKILFLVVLVLLLIFEVRIQFNKIKNIYYKYLYLMIMVLSLSSITYFFISYFIWK</sequence>